<reference evidence="3" key="2">
    <citation type="journal article" date="2013" name="Nat. Commun.">
        <title>Genome of the Chinese tree shrew.</title>
        <authorList>
            <person name="Fan Y."/>
            <person name="Huang Z.Y."/>
            <person name="Cao C.C."/>
            <person name="Chen C.S."/>
            <person name="Chen Y.X."/>
            <person name="Fan D.D."/>
            <person name="He J."/>
            <person name="Hou H.L."/>
            <person name="Hu L."/>
            <person name="Hu X.T."/>
            <person name="Jiang X.T."/>
            <person name="Lai R."/>
            <person name="Lang Y.S."/>
            <person name="Liang B."/>
            <person name="Liao S.G."/>
            <person name="Mu D."/>
            <person name="Ma Y.Y."/>
            <person name="Niu Y.Y."/>
            <person name="Sun X.Q."/>
            <person name="Xia J.Q."/>
            <person name="Xiao J."/>
            <person name="Xiong Z.Q."/>
            <person name="Xu L."/>
            <person name="Yang L."/>
            <person name="Zhang Y."/>
            <person name="Zhao W."/>
            <person name="Zhao X.D."/>
            <person name="Zheng Y.T."/>
            <person name="Zhou J.M."/>
            <person name="Zhu Y.B."/>
            <person name="Zhang G.J."/>
            <person name="Wang J."/>
            <person name="Yao Y.G."/>
        </authorList>
    </citation>
    <scope>NUCLEOTIDE SEQUENCE [LARGE SCALE GENOMIC DNA]</scope>
</reference>
<keyword evidence="3" id="KW-1185">Reference proteome</keyword>
<accession>L9L0W6</accession>
<evidence type="ECO:0000313" key="3">
    <source>
        <dbReference type="Proteomes" id="UP000011518"/>
    </source>
</evidence>
<evidence type="ECO:0000313" key="2">
    <source>
        <dbReference type="EMBL" id="ELW66997.1"/>
    </source>
</evidence>
<feature type="region of interest" description="Disordered" evidence="1">
    <location>
        <begin position="34"/>
        <end position="55"/>
    </location>
</feature>
<evidence type="ECO:0000256" key="1">
    <source>
        <dbReference type="SAM" id="MobiDB-lite"/>
    </source>
</evidence>
<proteinExistence type="predicted"/>
<organism evidence="2 3">
    <name type="scientific">Tupaia chinensis</name>
    <name type="common">Chinese tree shrew</name>
    <name type="synonym">Tupaia belangeri chinensis</name>
    <dbReference type="NCBI Taxonomy" id="246437"/>
    <lineage>
        <taxon>Eukaryota</taxon>
        <taxon>Metazoa</taxon>
        <taxon>Chordata</taxon>
        <taxon>Craniata</taxon>
        <taxon>Vertebrata</taxon>
        <taxon>Euteleostomi</taxon>
        <taxon>Mammalia</taxon>
        <taxon>Eutheria</taxon>
        <taxon>Euarchontoglires</taxon>
        <taxon>Scandentia</taxon>
        <taxon>Tupaiidae</taxon>
        <taxon>Tupaia</taxon>
    </lineage>
</organism>
<sequence>MELPSESRLAEWIADSDWLPHRHLASCHPELLSGDLGTDPAAPHPTEQKKGEEETRGVIQLLSMGKDMEGRGLALFRRITSLCLLHGHGSARGPMSPDTKKLFYVISHEALSRCRHSSGVKLQSPVPVKHEQARCSRLPPGRGALEGLQLLRCRGRRWSALLPPLLLLAKREDSVWSRRSGREIRGGEQRPEVALSALSPCMTRVEGACQLPEQAEQEEPSTQLAESLTLRDSSPP</sequence>
<reference evidence="3" key="1">
    <citation type="submission" date="2012-07" db="EMBL/GenBank/DDBJ databases">
        <title>Genome of the Chinese tree shrew, a rising model animal genetically related to primates.</title>
        <authorList>
            <person name="Zhang G."/>
            <person name="Fan Y."/>
            <person name="Yao Y."/>
            <person name="Huang Z."/>
        </authorList>
    </citation>
    <scope>NUCLEOTIDE SEQUENCE [LARGE SCALE GENOMIC DNA]</scope>
</reference>
<gene>
    <name evidence="2" type="ORF">TREES_T100020505</name>
</gene>
<feature type="compositionally biased region" description="Polar residues" evidence="1">
    <location>
        <begin position="220"/>
        <end position="236"/>
    </location>
</feature>
<feature type="region of interest" description="Disordered" evidence="1">
    <location>
        <begin position="212"/>
        <end position="236"/>
    </location>
</feature>
<protein>
    <submittedName>
        <fullName evidence="2">Uncharacterized protein</fullName>
    </submittedName>
</protein>
<feature type="compositionally biased region" description="Basic and acidic residues" evidence="1">
    <location>
        <begin position="46"/>
        <end position="55"/>
    </location>
</feature>
<dbReference type="Proteomes" id="UP000011518">
    <property type="component" value="Unassembled WGS sequence"/>
</dbReference>
<dbReference type="EMBL" id="KB320633">
    <property type="protein sequence ID" value="ELW66997.1"/>
    <property type="molecule type" value="Genomic_DNA"/>
</dbReference>
<dbReference type="AlphaFoldDB" id="L9L0W6"/>
<name>L9L0W6_TUPCH</name>
<dbReference type="InParanoid" id="L9L0W6"/>